<feature type="chain" id="PRO_5047536502" evidence="1">
    <location>
        <begin position="26"/>
        <end position="286"/>
    </location>
</feature>
<keyword evidence="5" id="KW-1185">Reference proteome</keyword>
<dbReference type="SUPFAM" id="SSF49373">
    <property type="entry name" value="Invasin/intimin cell-adhesion fragments"/>
    <property type="match status" value="1"/>
</dbReference>
<protein>
    <submittedName>
        <fullName evidence="4">Ig-like domain-containing protein</fullName>
    </submittedName>
</protein>
<feature type="domain" description="Bacterial repeat" evidence="3">
    <location>
        <begin position="130"/>
        <end position="198"/>
    </location>
</feature>
<sequence>MKRFAVCCTAAVLSIWMLLAGTMAAEPVQEPEVLLPGQDGSYTVEYVQDAIHSGEVYTLAVVQGKYEQADGVRITAENVLYLNETQAEEGKVTFEGFVPKEITDSTVLLGGGHLSQSPIIVGYIQNVQLHTVTVKTQGEGDASAAPTAAAEGDTVTLTAQAAEGWHFVEWTSEDVTVSEEGTFQMPAKNVTVTAVFEQDVTDVKVASITVSAPADVITEAGGTLQMSAAVLPEDATDKSVTWSVTAEDGSDTALASIDGSGLLTAGETEGVVKVVATANDGSGVTG</sequence>
<dbReference type="Pfam" id="PF18998">
    <property type="entry name" value="Flg_new_2"/>
    <property type="match status" value="1"/>
</dbReference>
<keyword evidence="1" id="KW-0732">Signal</keyword>
<evidence type="ECO:0000259" key="3">
    <source>
        <dbReference type="Pfam" id="PF18998"/>
    </source>
</evidence>
<feature type="domain" description="BIG2" evidence="2">
    <location>
        <begin position="205"/>
        <end position="283"/>
    </location>
</feature>
<name>A0ABV1EV91_9FIRM</name>
<evidence type="ECO:0000313" key="4">
    <source>
        <dbReference type="EMBL" id="MEQ2457536.1"/>
    </source>
</evidence>
<dbReference type="Pfam" id="PF02368">
    <property type="entry name" value="Big_2"/>
    <property type="match status" value="1"/>
</dbReference>
<evidence type="ECO:0000256" key="1">
    <source>
        <dbReference type="SAM" id="SignalP"/>
    </source>
</evidence>
<dbReference type="RefSeq" id="WP_349141415.1">
    <property type="nucleotide sequence ID" value="NZ_JBBMFT010000023.1"/>
</dbReference>
<dbReference type="Proteomes" id="UP001440599">
    <property type="component" value="Unassembled WGS sequence"/>
</dbReference>
<accession>A0ABV1EV91</accession>
<feature type="non-terminal residue" evidence="4">
    <location>
        <position position="286"/>
    </location>
</feature>
<proteinExistence type="predicted"/>
<evidence type="ECO:0000313" key="5">
    <source>
        <dbReference type="Proteomes" id="UP001440599"/>
    </source>
</evidence>
<organism evidence="4 5">
    <name type="scientific">Flavonifractor hominis</name>
    <dbReference type="NCBI Taxonomy" id="3133178"/>
    <lineage>
        <taxon>Bacteria</taxon>
        <taxon>Bacillati</taxon>
        <taxon>Bacillota</taxon>
        <taxon>Clostridia</taxon>
        <taxon>Eubacteriales</taxon>
        <taxon>Oscillospiraceae</taxon>
        <taxon>Flavonifractor</taxon>
    </lineage>
</organism>
<feature type="signal peptide" evidence="1">
    <location>
        <begin position="1"/>
        <end position="25"/>
    </location>
</feature>
<dbReference type="InterPro" id="IPR008964">
    <property type="entry name" value="Invasin/intimin_cell_adhesion"/>
</dbReference>
<dbReference type="InterPro" id="IPR044060">
    <property type="entry name" value="Bacterial_rp_domain"/>
</dbReference>
<dbReference type="EMBL" id="JBBMFT010000023">
    <property type="protein sequence ID" value="MEQ2457536.1"/>
    <property type="molecule type" value="Genomic_DNA"/>
</dbReference>
<comment type="caution">
    <text evidence="4">The sequence shown here is derived from an EMBL/GenBank/DDBJ whole genome shotgun (WGS) entry which is preliminary data.</text>
</comment>
<dbReference type="InterPro" id="IPR003343">
    <property type="entry name" value="Big_2"/>
</dbReference>
<dbReference type="Gene3D" id="2.60.40.1080">
    <property type="match status" value="1"/>
</dbReference>
<gene>
    <name evidence="4" type="ORF">WMO45_13530</name>
</gene>
<evidence type="ECO:0000259" key="2">
    <source>
        <dbReference type="Pfam" id="PF02368"/>
    </source>
</evidence>
<reference evidence="4 5" key="1">
    <citation type="submission" date="2024-03" db="EMBL/GenBank/DDBJ databases">
        <title>Human intestinal bacterial collection.</title>
        <authorList>
            <person name="Pauvert C."/>
            <person name="Hitch T.C.A."/>
            <person name="Clavel T."/>
        </authorList>
    </citation>
    <scope>NUCLEOTIDE SEQUENCE [LARGE SCALE GENOMIC DNA]</scope>
    <source>
        <strain evidence="4 5">CLA-AP-H34</strain>
    </source>
</reference>